<sequence length="187" mass="20654">MNRGKAAFDRIITFLLFLIFAALATWGICLALDLPAAHTVGDYADRSFWRGLPDRDNYRTILTGTAVVLFLIGIVLLAVNIERKRLHRIVSPTSGTTGVITVHPADVASAVAQTIETVPDVRSTSYRAVEDRSTQVIEIRVRIPAESDIRRIHAACNRAAQDIAESLPGSPVRPRFILQVEQVQRGR</sequence>
<accession>A0A3D4T003</accession>
<keyword evidence="1" id="KW-0472">Membrane</keyword>
<evidence type="ECO:0000313" key="3">
    <source>
        <dbReference type="Proteomes" id="UP000261739"/>
    </source>
</evidence>
<evidence type="ECO:0000313" key="2">
    <source>
        <dbReference type="EMBL" id="HCT14862.1"/>
    </source>
</evidence>
<name>A0A3D4T003_9CORY</name>
<keyword evidence="1" id="KW-1133">Transmembrane helix</keyword>
<feature type="transmembrane region" description="Helical" evidence="1">
    <location>
        <begin position="58"/>
        <end position="79"/>
    </location>
</feature>
<organism evidence="2 3">
    <name type="scientific">Corynebacterium nuruki</name>
    <dbReference type="NCBI Taxonomy" id="1032851"/>
    <lineage>
        <taxon>Bacteria</taxon>
        <taxon>Bacillati</taxon>
        <taxon>Actinomycetota</taxon>
        <taxon>Actinomycetes</taxon>
        <taxon>Mycobacteriales</taxon>
        <taxon>Corynebacteriaceae</taxon>
        <taxon>Corynebacterium</taxon>
    </lineage>
</organism>
<evidence type="ECO:0008006" key="4">
    <source>
        <dbReference type="Google" id="ProtNLM"/>
    </source>
</evidence>
<dbReference type="RefSeq" id="WP_010120798.1">
    <property type="nucleotide sequence ID" value="NZ_DAITTW010000058.1"/>
</dbReference>
<dbReference type="Proteomes" id="UP000261739">
    <property type="component" value="Unassembled WGS sequence"/>
</dbReference>
<evidence type="ECO:0000256" key="1">
    <source>
        <dbReference type="SAM" id="Phobius"/>
    </source>
</evidence>
<dbReference type="AlphaFoldDB" id="A0A3D4T003"/>
<dbReference type="STRING" id="863239.GCA_000213935_01312"/>
<keyword evidence="1" id="KW-0812">Transmembrane</keyword>
<protein>
    <recommendedName>
        <fullName evidence="4">Alkaline shock response membrane anchor protein AmaP</fullName>
    </recommendedName>
</protein>
<reference evidence="2 3" key="1">
    <citation type="journal article" date="2018" name="Nat. Biotechnol.">
        <title>A standardized bacterial taxonomy based on genome phylogeny substantially revises the tree of life.</title>
        <authorList>
            <person name="Parks D.H."/>
            <person name="Chuvochina M."/>
            <person name="Waite D.W."/>
            <person name="Rinke C."/>
            <person name="Skarshewski A."/>
            <person name="Chaumeil P.A."/>
            <person name="Hugenholtz P."/>
        </authorList>
    </citation>
    <scope>NUCLEOTIDE SEQUENCE [LARGE SCALE GENOMIC DNA]</scope>
    <source>
        <strain evidence="2">UBA11247</strain>
    </source>
</reference>
<gene>
    <name evidence="2" type="ORF">DIW82_08780</name>
</gene>
<dbReference type="EMBL" id="DQID01000228">
    <property type="protein sequence ID" value="HCT14862.1"/>
    <property type="molecule type" value="Genomic_DNA"/>
</dbReference>
<proteinExistence type="predicted"/>
<comment type="caution">
    <text evidence="2">The sequence shown here is derived from an EMBL/GenBank/DDBJ whole genome shotgun (WGS) entry which is preliminary data.</text>
</comment>